<accession>A0ABV2QC35</accession>
<evidence type="ECO:0000259" key="2">
    <source>
        <dbReference type="Pfam" id="PF22622"/>
    </source>
</evidence>
<dbReference type="Proteomes" id="UP001549320">
    <property type="component" value="Unassembled WGS sequence"/>
</dbReference>
<feature type="domain" description="Peroxisomal multifunctional enzyme type 2-like N-terminal" evidence="2">
    <location>
        <begin position="19"/>
        <end position="144"/>
    </location>
</feature>
<dbReference type="InterPro" id="IPR002539">
    <property type="entry name" value="MaoC-like_dom"/>
</dbReference>
<feature type="domain" description="MaoC-like" evidence="1">
    <location>
        <begin position="162"/>
        <end position="274"/>
    </location>
</feature>
<gene>
    <name evidence="3" type="ORF">ABIE13_003717</name>
</gene>
<dbReference type="RefSeq" id="WP_354445981.1">
    <property type="nucleotide sequence ID" value="NZ_JBEPSH010000007.1"/>
</dbReference>
<dbReference type="InterPro" id="IPR029069">
    <property type="entry name" value="HotDog_dom_sf"/>
</dbReference>
<dbReference type="SUPFAM" id="SSF54637">
    <property type="entry name" value="Thioesterase/thiol ester dehydrase-isomerase"/>
    <property type="match status" value="2"/>
</dbReference>
<sequence length="284" mass="30903">MNLQKVLAHQFKPIEHVLQPRDCMLYAAGIGLGARPEHPGDLQFLYEKALKVFPSFVNVIAHPGGWVQAPELEIDWVKLLHGEQAFEMHRPLEAGKTYVGTFKVTDVVDKGEGKGALILMQKTLHEVGNDDPVGTVTSTYFLRGDGGCGGTTSAAPTPHAVPERAPDGTCVLETLPQAALIYRLSGDYNPIHADPVIARKAGFERPILHGLCSLGVATRAIVQAVCGDDSDKLKSFRLRFSSPVYPGETIATEYWLDGPVVSFRARAVERDVVVLNNGRAEILE</sequence>
<dbReference type="EMBL" id="JBEPSH010000007">
    <property type="protein sequence ID" value="MET4578601.1"/>
    <property type="molecule type" value="Genomic_DNA"/>
</dbReference>
<dbReference type="Pfam" id="PF01575">
    <property type="entry name" value="MaoC_dehydratas"/>
    <property type="match status" value="1"/>
</dbReference>
<reference evidence="3 4" key="1">
    <citation type="submission" date="2024-06" db="EMBL/GenBank/DDBJ databases">
        <title>Sorghum-associated microbial communities from plants grown in Nebraska, USA.</title>
        <authorList>
            <person name="Schachtman D."/>
        </authorList>
    </citation>
    <scope>NUCLEOTIDE SEQUENCE [LARGE SCALE GENOMIC DNA]</scope>
    <source>
        <strain evidence="3 4">2709</strain>
    </source>
</reference>
<name>A0ABV2QC35_9BURK</name>
<evidence type="ECO:0000313" key="4">
    <source>
        <dbReference type="Proteomes" id="UP001549320"/>
    </source>
</evidence>
<dbReference type="PANTHER" id="PTHR13078">
    <property type="entry name" value="PEROXISOMAL MULTIFUNCTIONAL ENZYME TYPE 2-RELATED"/>
    <property type="match status" value="1"/>
</dbReference>
<dbReference type="Gene3D" id="3.10.129.10">
    <property type="entry name" value="Hotdog Thioesterase"/>
    <property type="match status" value="1"/>
</dbReference>
<comment type="caution">
    <text evidence="3">The sequence shown here is derived from an EMBL/GenBank/DDBJ whole genome shotgun (WGS) entry which is preliminary data.</text>
</comment>
<dbReference type="CDD" id="cd03448">
    <property type="entry name" value="HDE_HSD"/>
    <property type="match status" value="1"/>
</dbReference>
<dbReference type="Pfam" id="PF22622">
    <property type="entry name" value="MFE-2_hydrat-2_N"/>
    <property type="match status" value="1"/>
</dbReference>
<dbReference type="PANTHER" id="PTHR13078:SF56">
    <property type="entry name" value="PEROXISOMAL MULTIFUNCTIONAL ENZYME TYPE 2"/>
    <property type="match status" value="1"/>
</dbReference>
<evidence type="ECO:0000313" key="3">
    <source>
        <dbReference type="EMBL" id="MET4578601.1"/>
    </source>
</evidence>
<dbReference type="InterPro" id="IPR054357">
    <property type="entry name" value="MFE-2_N"/>
</dbReference>
<proteinExistence type="predicted"/>
<protein>
    <submittedName>
        <fullName evidence="3">Acyl dehydratase</fullName>
    </submittedName>
</protein>
<keyword evidence="4" id="KW-1185">Reference proteome</keyword>
<evidence type="ECO:0000259" key="1">
    <source>
        <dbReference type="Pfam" id="PF01575"/>
    </source>
</evidence>
<organism evidence="3 4">
    <name type="scientific">Ottowia thiooxydans</name>
    <dbReference type="NCBI Taxonomy" id="219182"/>
    <lineage>
        <taxon>Bacteria</taxon>
        <taxon>Pseudomonadati</taxon>
        <taxon>Pseudomonadota</taxon>
        <taxon>Betaproteobacteria</taxon>
        <taxon>Burkholderiales</taxon>
        <taxon>Comamonadaceae</taxon>
        <taxon>Ottowia</taxon>
    </lineage>
</organism>